<evidence type="ECO:0008006" key="2">
    <source>
        <dbReference type="Google" id="ProtNLM"/>
    </source>
</evidence>
<accession>X1DRG3</accession>
<name>X1DRG3_9ZZZZ</name>
<protein>
    <recommendedName>
        <fullName evidence="2">Pterin-binding domain-containing protein</fullName>
    </recommendedName>
</protein>
<dbReference type="AlphaFoldDB" id="X1DRG3"/>
<evidence type="ECO:0000313" key="1">
    <source>
        <dbReference type="EMBL" id="GAH22772.1"/>
    </source>
</evidence>
<sequence length="112" mass="12547">KLSTVTPACDLLREELQRKALQELELVEKNWESLLKNPGNMMIKDLVFGKDFPMRVMAEIVDAPLMSSDEIQRLVKHYVQLGAAIIDVGMIAGESRPLDARRAVEAVKSIVN</sequence>
<dbReference type="SUPFAM" id="SSF51717">
    <property type="entry name" value="Dihydropteroate synthetase-like"/>
    <property type="match status" value="1"/>
</dbReference>
<feature type="non-terminal residue" evidence="1">
    <location>
        <position position="1"/>
    </location>
</feature>
<feature type="non-terminal residue" evidence="1">
    <location>
        <position position="112"/>
    </location>
</feature>
<proteinExistence type="predicted"/>
<comment type="caution">
    <text evidence="1">The sequence shown here is derived from an EMBL/GenBank/DDBJ whole genome shotgun (WGS) entry which is preliminary data.</text>
</comment>
<dbReference type="InterPro" id="IPR011005">
    <property type="entry name" value="Dihydropteroate_synth-like_sf"/>
</dbReference>
<reference evidence="1" key="1">
    <citation type="journal article" date="2014" name="Front. Microbiol.">
        <title>High frequency of phylogenetically diverse reductive dehalogenase-homologous genes in deep subseafloor sedimentary metagenomes.</title>
        <authorList>
            <person name="Kawai M."/>
            <person name="Futagami T."/>
            <person name="Toyoda A."/>
            <person name="Takaki Y."/>
            <person name="Nishi S."/>
            <person name="Hori S."/>
            <person name="Arai W."/>
            <person name="Tsubouchi T."/>
            <person name="Morono Y."/>
            <person name="Uchiyama I."/>
            <person name="Ito T."/>
            <person name="Fujiyama A."/>
            <person name="Inagaki F."/>
            <person name="Takami H."/>
        </authorList>
    </citation>
    <scope>NUCLEOTIDE SEQUENCE</scope>
    <source>
        <strain evidence="1">Expedition CK06-06</strain>
    </source>
</reference>
<organism evidence="1">
    <name type="scientific">marine sediment metagenome</name>
    <dbReference type="NCBI Taxonomy" id="412755"/>
    <lineage>
        <taxon>unclassified sequences</taxon>
        <taxon>metagenomes</taxon>
        <taxon>ecological metagenomes</taxon>
    </lineage>
</organism>
<gene>
    <name evidence="1" type="ORF">S01H4_65104</name>
</gene>
<dbReference type="EMBL" id="BART01039711">
    <property type="protein sequence ID" value="GAH22772.1"/>
    <property type="molecule type" value="Genomic_DNA"/>
</dbReference>